<dbReference type="STRING" id="1121291.SAMN02745134_03186"/>
<organism evidence="3 4">
    <name type="scientific">Clostridium acidisoli DSM 12555</name>
    <dbReference type="NCBI Taxonomy" id="1121291"/>
    <lineage>
        <taxon>Bacteria</taxon>
        <taxon>Bacillati</taxon>
        <taxon>Bacillota</taxon>
        <taxon>Clostridia</taxon>
        <taxon>Eubacteriales</taxon>
        <taxon>Clostridiaceae</taxon>
        <taxon>Clostridium</taxon>
    </lineage>
</organism>
<feature type="transmembrane region" description="Helical" evidence="1">
    <location>
        <begin position="215"/>
        <end position="238"/>
    </location>
</feature>
<keyword evidence="1" id="KW-0472">Membrane</keyword>
<dbReference type="InterPro" id="IPR043831">
    <property type="entry name" value="DUF5808"/>
</dbReference>
<feature type="transmembrane region" description="Helical" evidence="1">
    <location>
        <begin position="244"/>
        <end position="265"/>
    </location>
</feature>
<feature type="transmembrane region" description="Helical" evidence="1">
    <location>
        <begin position="143"/>
        <end position="162"/>
    </location>
</feature>
<accession>A0A1W1XUA6</accession>
<keyword evidence="1" id="KW-0812">Transmembrane</keyword>
<evidence type="ECO:0000313" key="3">
    <source>
        <dbReference type="EMBL" id="SMC27442.1"/>
    </source>
</evidence>
<feature type="transmembrane region" description="Helical" evidence="1">
    <location>
        <begin position="86"/>
        <end position="105"/>
    </location>
</feature>
<proteinExistence type="predicted"/>
<protein>
    <submittedName>
        <fullName evidence="3">Uncharacterized membrane protein</fullName>
    </submittedName>
</protein>
<dbReference type="RefSeq" id="WP_084117138.1">
    <property type="nucleotide sequence ID" value="NZ_FWXH01000017.1"/>
</dbReference>
<feature type="transmembrane region" description="Helical" evidence="1">
    <location>
        <begin position="63"/>
        <end position="80"/>
    </location>
</feature>
<feature type="transmembrane region" description="Helical" evidence="1">
    <location>
        <begin position="327"/>
        <end position="347"/>
    </location>
</feature>
<feature type="domain" description="DUF5808" evidence="2">
    <location>
        <begin position="300"/>
        <end position="324"/>
    </location>
</feature>
<sequence>MDIIYFVIIFVGIVVLLCEIAVWISSSYSNRNIVFGVTIPTSELKNEEINLLKVKFKLLWHKYLLISILTFIPVLFLHKFSPYNILYLVLWACIAAIYLGTKPYVTIHNELMSIKKQNDWFCGNTHEVTIDTKASHLKNKKVISIYWLIGSFVIPIACLPIVKSTTLILPISDLLIKILIVFLYKYTMKLKTKVYSENSVINVALNCERQRFLSLFWTIVSYINSLSIFIACLIISRIVPYNVFSLISSITIAPILMLLLIMYYLNKFKYIKSELLNSDDKPIIVDDDEYWINGLFYCNPNDNSFLVEKRGGIGVTFNFAKKSARSIIYLTGLLVVGTVILIGGISISQNSYTPTLSISNNEIKIDCPMYSTSFYKSNISFVSLVQNIPNSSKTNGFDSSEYLRGHFSVDNYDGAALLYVFRNNPPYIVIKLKDGNYVFFNDRNKSDTLKLYTKLKNLNQ</sequence>
<evidence type="ECO:0000259" key="2">
    <source>
        <dbReference type="Pfam" id="PF19124"/>
    </source>
</evidence>
<dbReference type="Proteomes" id="UP000192468">
    <property type="component" value="Unassembled WGS sequence"/>
</dbReference>
<gene>
    <name evidence="3" type="ORF">SAMN02745134_03186</name>
</gene>
<feature type="transmembrane region" description="Helical" evidence="1">
    <location>
        <begin position="6"/>
        <end position="24"/>
    </location>
</feature>
<reference evidence="3 4" key="1">
    <citation type="submission" date="2017-04" db="EMBL/GenBank/DDBJ databases">
        <authorList>
            <person name="Afonso C.L."/>
            <person name="Miller P.J."/>
            <person name="Scott M.A."/>
            <person name="Spackman E."/>
            <person name="Goraichik I."/>
            <person name="Dimitrov K.M."/>
            <person name="Suarez D.L."/>
            <person name="Swayne D.E."/>
        </authorList>
    </citation>
    <scope>NUCLEOTIDE SEQUENCE [LARGE SCALE GENOMIC DNA]</scope>
    <source>
        <strain evidence="3 4">DSM 12555</strain>
    </source>
</reference>
<keyword evidence="1" id="KW-1133">Transmembrane helix</keyword>
<evidence type="ECO:0000313" key="4">
    <source>
        <dbReference type="Proteomes" id="UP000192468"/>
    </source>
</evidence>
<dbReference type="OrthoDB" id="157646at2"/>
<feature type="transmembrane region" description="Helical" evidence="1">
    <location>
        <begin position="168"/>
        <end position="186"/>
    </location>
</feature>
<name>A0A1W1XUA6_9CLOT</name>
<keyword evidence="4" id="KW-1185">Reference proteome</keyword>
<dbReference type="EMBL" id="FWXH01000017">
    <property type="protein sequence ID" value="SMC27442.1"/>
    <property type="molecule type" value="Genomic_DNA"/>
</dbReference>
<dbReference type="Pfam" id="PF19124">
    <property type="entry name" value="DUF5808"/>
    <property type="match status" value="1"/>
</dbReference>
<dbReference type="AlphaFoldDB" id="A0A1W1XUA6"/>
<evidence type="ECO:0000256" key="1">
    <source>
        <dbReference type="SAM" id="Phobius"/>
    </source>
</evidence>